<dbReference type="PANTHER" id="PTHR15665:SF1">
    <property type="entry name" value="PROTEIN ASTEROID HOMOLOG 1"/>
    <property type="match status" value="1"/>
</dbReference>
<evidence type="ECO:0000313" key="3">
    <source>
        <dbReference type="Proteomes" id="UP000648187"/>
    </source>
</evidence>
<proteinExistence type="inferred from homology"/>
<evidence type="ECO:0000256" key="1">
    <source>
        <dbReference type="ARBA" id="ARBA00007398"/>
    </source>
</evidence>
<name>A0A835G4L0_SPOEX</name>
<comment type="similarity">
    <text evidence="1">Belongs to the asteroid family.</text>
</comment>
<accession>A0A835G4L0</accession>
<dbReference type="PANTHER" id="PTHR15665">
    <property type="entry name" value="ASTEROID PROTEIN"/>
    <property type="match status" value="1"/>
</dbReference>
<dbReference type="Proteomes" id="UP000648187">
    <property type="component" value="Unassembled WGS sequence"/>
</dbReference>
<comment type="caution">
    <text evidence="2">The sequence shown here is derived from an EMBL/GenBank/DDBJ whole genome shotgun (WGS) entry which is preliminary data.</text>
</comment>
<dbReference type="SUPFAM" id="SSF88723">
    <property type="entry name" value="PIN domain-like"/>
    <property type="match status" value="1"/>
</dbReference>
<dbReference type="EMBL" id="JACKWZ010000487">
    <property type="protein sequence ID" value="KAF9407300.1"/>
    <property type="molecule type" value="Genomic_DNA"/>
</dbReference>
<dbReference type="InterPro" id="IPR029060">
    <property type="entry name" value="PIN-like_dom_sf"/>
</dbReference>
<protein>
    <submittedName>
        <fullName evidence="2">Uncharacterized protein</fullName>
    </submittedName>
</protein>
<organism evidence="2 3">
    <name type="scientific">Spodoptera exigua</name>
    <name type="common">Beet armyworm</name>
    <name type="synonym">Noctua fulgens</name>
    <dbReference type="NCBI Taxonomy" id="7107"/>
    <lineage>
        <taxon>Eukaryota</taxon>
        <taxon>Metazoa</taxon>
        <taxon>Ecdysozoa</taxon>
        <taxon>Arthropoda</taxon>
        <taxon>Hexapoda</taxon>
        <taxon>Insecta</taxon>
        <taxon>Pterygota</taxon>
        <taxon>Neoptera</taxon>
        <taxon>Endopterygota</taxon>
        <taxon>Lepidoptera</taxon>
        <taxon>Glossata</taxon>
        <taxon>Ditrysia</taxon>
        <taxon>Noctuoidea</taxon>
        <taxon>Noctuidae</taxon>
        <taxon>Amphipyrinae</taxon>
        <taxon>Spodoptera</taxon>
    </lineage>
</organism>
<sequence length="582" mass="68174">MRIIHFGKLVEDKAEKFTLKNCSVVIDGQHFFHNKYEHSRIPFVFGGDLDRYAAHVRNTVMGMFTKANVKCYIVFKGGDTDINQKIEKFGRFAFDAMENQEFLQPILLRDVNQQIVDEMELKHTFCITESKNDCVALAMRLGCPVISRDIEFCFKAAPYIPETSLTFNSTTNTIHCCRYTLQNFLQKFNLTENKMATFGVLSDTTKFPELFFDKLLKSWDVPNKVKYVRHQQLILWLSKHGENDINLSITTYLKNEDDRRKFRAVHTFILQSMQNTQGGYATEYMINSQLNIGVKDPDWFEKGVVCEHIPSMYVNLFKWQVIQGSWFDREDNNNNDSFLLSIDITKYAYNLLTNYKRSTLKLYHDSENYTEVDTLDPYVPRPSYECEESVFENGWKEIQNWNLFQHFLQHKGIRIELLSNIPEDCVLLIISLVYFGRRKTDVTKEIIAIIMSYVLLSGERLTDTDLLAEDLEQAKEAAYNYFKTNNDESREIYDGQAMKNFDEFQFCLQQMNNLNTLCGSPYRGSRYNGIYNGTFIYKFFRDLNRTTLSIDDFISDLLNNAPSVLTFVNRLIQSYQEIMNNE</sequence>
<evidence type="ECO:0000313" key="2">
    <source>
        <dbReference type="EMBL" id="KAF9407300.1"/>
    </source>
</evidence>
<dbReference type="InterPro" id="IPR026832">
    <property type="entry name" value="Asteroid"/>
</dbReference>
<keyword evidence="3" id="KW-1185">Reference proteome</keyword>
<dbReference type="OrthoDB" id="25987at2759"/>
<reference evidence="2" key="1">
    <citation type="submission" date="2020-08" db="EMBL/GenBank/DDBJ databases">
        <title>Spodoptera exigua strain:BAW_Kor-Di-RS1 Genome sequencing and assembly.</title>
        <authorList>
            <person name="Kim J."/>
            <person name="Nam H.Y."/>
            <person name="Kwon M."/>
            <person name="Choi J.H."/>
            <person name="Cho S.R."/>
            <person name="Kim G.-H."/>
        </authorList>
    </citation>
    <scope>NUCLEOTIDE SEQUENCE</scope>
    <source>
        <strain evidence="2">BAW_Kor-Di-RS1</strain>
        <tissue evidence="2">Whole-body</tissue>
    </source>
</reference>
<dbReference type="AlphaFoldDB" id="A0A835G4L0"/>
<gene>
    <name evidence="2" type="ORF">HW555_012633</name>
</gene>